<dbReference type="FunFam" id="3.40.50.300:FF:002141">
    <property type="entry name" value="Dynein heavy chain"/>
    <property type="match status" value="1"/>
</dbReference>
<dbReference type="PANTHER" id="PTHR22878">
    <property type="entry name" value="DYNEIN HEAVY CHAIN 6, AXONEMAL-LIKE-RELATED"/>
    <property type="match status" value="1"/>
</dbReference>
<dbReference type="Gene3D" id="1.10.8.720">
    <property type="entry name" value="Region D6 of dynein motor"/>
    <property type="match status" value="1"/>
</dbReference>
<comment type="caution">
    <text evidence="26">The sequence shown here is derived from an EMBL/GenBank/DDBJ whole genome shotgun (WGS) entry which is preliminary data.</text>
</comment>
<evidence type="ECO:0000259" key="20">
    <source>
        <dbReference type="Pfam" id="PF12780"/>
    </source>
</evidence>
<dbReference type="FunFam" id="1.20.920.30:FF:000002">
    <property type="entry name" value="Dynein axonemal heavy chain 3"/>
    <property type="match status" value="1"/>
</dbReference>
<dbReference type="InterPro" id="IPR042228">
    <property type="entry name" value="Dynein_linker_3"/>
</dbReference>
<dbReference type="GO" id="GO:0045505">
    <property type="term" value="F:dynein intermediate chain binding"/>
    <property type="evidence" value="ECO:0007669"/>
    <property type="project" value="InterPro"/>
</dbReference>
<dbReference type="Gene3D" id="1.20.920.30">
    <property type="match status" value="1"/>
</dbReference>
<dbReference type="FunFam" id="3.40.50.300:FF:000362">
    <property type="entry name" value="Dynein, axonemal, heavy chain 6"/>
    <property type="match status" value="1"/>
</dbReference>
<gene>
    <name evidence="26" type="ORF">PECAL_3P13050</name>
</gene>
<evidence type="ECO:0000256" key="12">
    <source>
        <dbReference type="ARBA" id="ARBA00023212"/>
    </source>
</evidence>
<dbReference type="Proteomes" id="UP000789595">
    <property type="component" value="Unassembled WGS sequence"/>
</dbReference>
<dbReference type="InterPro" id="IPR041466">
    <property type="entry name" value="Dynein_AAA5_ext"/>
</dbReference>
<dbReference type="Pfam" id="PF12781">
    <property type="entry name" value="AAA_9"/>
    <property type="match status" value="1"/>
</dbReference>
<proteinExistence type="inferred from homology"/>
<comment type="subcellular location">
    <subcellularLocation>
        <location evidence="1">Cytoplasm</location>
        <location evidence="1">Cytoskeleton</location>
        <location evidence="1">Cilium axoneme</location>
    </subcellularLocation>
</comment>
<dbReference type="OrthoDB" id="5593012at2759"/>
<evidence type="ECO:0000256" key="10">
    <source>
        <dbReference type="ARBA" id="ARBA00023069"/>
    </source>
</evidence>
<dbReference type="Pfam" id="PF12775">
    <property type="entry name" value="AAA_7"/>
    <property type="match status" value="1"/>
</dbReference>
<dbReference type="FunFam" id="1.20.920.20:FF:000006">
    <property type="entry name" value="Dynein, axonemal, heavy chain 6"/>
    <property type="match status" value="1"/>
</dbReference>
<dbReference type="InterPro" id="IPR054354">
    <property type="entry name" value="DYNC2H1-like_lid"/>
</dbReference>
<comment type="similarity">
    <text evidence="2">Belongs to the dynein heavy chain family.</text>
</comment>
<dbReference type="InterPro" id="IPR024317">
    <property type="entry name" value="Dynein_heavy_chain_D4_dom"/>
</dbReference>
<dbReference type="InterPro" id="IPR042219">
    <property type="entry name" value="AAA_lid_11_sf"/>
</dbReference>
<feature type="coiled-coil region" evidence="14">
    <location>
        <begin position="1066"/>
        <end position="1128"/>
    </location>
</feature>
<dbReference type="Gene3D" id="1.20.58.1120">
    <property type="match status" value="1"/>
</dbReference>
<feature type="domain" description="Dynein heavy chain AAA module D4" evidence="20">
    <location>
        <begin position="2748"/>
        <end position="3008"/>
    </location>
</feature>
<dbReference type="Gene3D" id="1.10.8.710">
    <property type="match status" value="1"/>
</dbReference>
<evidence type="ECO:0000256" key="15">
    <source>
        <dbReference type="SAM" id="MobiDB-lite"/>
    </source>
</evidence>
<evidence type="ECO:0000259" key="25">
    <source>
        <dbReference type="Pfam" id="PF22597"/>
    </source>
</evidence>
<feature type="domain" description="Dynein heavy chain region D6 P-loop" evidence="16">
    <location>
        <begin position="3861"/>
        <end position="3971"/>
    </location>
</feature>
<evidence type="ECO:0000256" key="13">
    <source>
        <dbReference type="ARBA" id="ARBA00023273"/>
    </source>
</evidence>
<dbReference type="Pfam" id="PF12780">
    <property type="entry name" value="AAA_8"/>
    <property type="match status" value="1"/>
</dbReference>
<organism evidence="26 27">
    <name type="scientific">Pelagomonas calceolata</name>
    <dbReference type="NCBI Taxonomy" id="35677"/>
    <lineage>
        <taxon>Eukaryota</taxon>
        <taxon>Sar</taxon>
        <taxon>Stramenopiles</taxon>
        <taxon>Ochrophyta</taxon>
        <taxon>Pelagophyceae</taxon>
        <taxon>Pelagomonadales</taxon>
        <taxon>Pelagomonadaceae</taxon>
        <taxon>Pelagomonas</taxon>
    </lineage>
</organism>
<dbReference type="Gene3D" id="1.10.287.2620">
    <property type="match status" value="1"/>
</dbReference>
<evidence type="ECO:0000313" key="26">
    <source>
        <dbReference type="EMBL" id="CAH0371366.1"/>
    </source>
</evidence>
<dbReference type="Gene3D" id="3.40.50.300">
    <property type="entry name" value="P-loop containing nucleotide triphosphate hydrolases"/>
    <property type="match status" value="5"/>
</dbReference>
<dbReference type="PANTHER" id="PTHR22878:SF70">
    <property type="entry name" value="DYNEIN HEAVY CHAIN 2, AXONEMAL"/>
    <property type="match status" value="1"/>
</dbReference>
<dbReference type="InterPro" id="IPR004273">
    <property type="entry name" value="Dynein_heavy_D6_P-loop"/>
</dbReference>
<evidence type="ECO:0000259" key="18">
    <source>
        <dbReference type="Pfam" id="PF12774"/>
    </source>
</evidence>
<dbReference type="Gene3D" id="1.10.472.130">
    <property type="match status" value="1"/>
</dbReference>
<dbReference type="Pfam" id="PF17852">
    <property type="entry name" value="Dynein_AAA_lid"/>
    <property type="match status" value="1"/>
</dbReference>
<evidence type="ECO:0000256" key="14">
    <source>
        <dbReference type="SAM" id="Coils"/>
    </source>
</evidence>
<dbReference type="InterPro" id="IPR043157">
    <property type="entry name" value="Dynein_AAA1S"/>
</dbReference>
<feature type="domain" description="Dynein heavy chain hydrolytic ATP-binding dynein motor region" evidence="18">
    <location>
        <begin position="1693"/>
        <end position="2019"/>
    </location>
</feature>
<evidence type="ECO:0000256" key="11">
    <source>
        <dbReference type="ARBA" id="ARBA00023175"/>
    </source>
</evidence>
<keyword evidence="12" id="KW-0206">Cytoskeleton</keyword>
<feature type="compositionally biased region" description="Basic and acidic residues" evidence="15">
    <location>
        <begin position="252"/>
        <end position="273"/>
    </location>
</feature>
<sequence length="4521" mass="505655">MADTKSLLKASLTTRRARELGDAAHLAGTSMSDTKTKGLVRDKARADAKSELLQSLETTPVKEIVGPLGGFVVDPEPSPTAPDILHSSAFAATSHVRDKKARPFAGVSTNKARLAEVASSYVAPTDRIGKLYTPTAQHLTMKDAVRVSKWKSEAEKLGALCEDPLRVRERNAQKNAETLPAWLLPDWAQQTLRDKARSDKLARKSRIAPVGYKAQEQAALFLEETASRTDYTSVGSITQMERAGEIDAQEATQKRKERKDDARVRRRDARGETLDTVDAAVGKAPLQWDPEKWEPGKGTKKAPRVVEESPVKQAEKYQVCVENYWGRVRTLTQRGAAHAAGAGTRRPIANLPDSWLGGIAGRVAPPASLLKERARVLKARKVSDTVTSDAVDALADAEPEPWSVQAVERAEAVADDALAETKLAFSDGVARSMVEYELRDGDVCQMHAIDPSRLKAAPKWWTSDFYRTNKWVVLRDTGVSRRSVHVAKHHAVDRLRIVDRVMYDLHEAWLLPRRARERASAARSISTSVSSQPTKPPFSRVLLTDVATDQFRKRLPMSLDDFCKHVDGRANAVRNALSEEWVPACASLLAAHLDEGAPQTDDMSKLGEQVKQWWVTPYEGPDVLDGSLAGDKAADAFDRWFVRTYGPDGLGRPDHRPKEAKPPSPTRMRAQRYREDTVLDCANMLMSTQLRSLVEESLDMFASFLERHDTDETRISLEAALELKLVVAEEGVVALEPSLSVLEERLCRCIDRCVLASRDFPCVDQENLRPPPDEGPKLMSVLGDDEASVASVDSLGAAPAPAPAPPPKKFLGPATASLTDEIVEAIKTRVRECLRRRFETPQSLVPRFAEYKPLVDRTLYQEVVKLIEVHRRDPEDKGDAGRMDDIEEGATADAMQALTKKAKELRTLAASIRATTLDVEDAPLFRVLCLECKEVLATKAETLCKLINDAVACDNRDHMRDANRRYQRIADKLVEEPTSSEELGQLKEFAEEATTLLEHLEFEYREEIYQRQKFLLAQDHKLSKEDMQLCAETYNWPGDMASFLKRSEDLQNARTNHLKAVVEGKNDALGRDVERLEKMIEALAEENSLAPGNIPTVTKRVNALRDGLEKATEECEDILAQEEVLEMEGTDFEERLKSCTKEFGPLDKLWTCAKEWVEQSHAWHELPLPQVDAEAAASKAGEFGSQLARVSKVLEKKGESRENAARCCKLLLQETKSFEDDEAPLMLLVCEPGMKSRHWEEIKSTTKLEFSVTSGMNMMQLMDIGLNHYVHLIEDTCVAASKEAALEKALSKMELNWADAEFGTKEWRTGRILAGIDEIQQELDDQIVKTQAMHGSRYVKPFLSRVDAWEHTLTSLQDIIDNWLKVQAAWLYLEPIFSSDDITRQLPTESSMFTVVNGVWIESMAETAREPAVLSVARREGLLDQLTDANEKLDVIQKGLSDYLETKRLAFPRFFFLSNDELLEILAETKDPTKVQPHMKKCFDGIAHLDFDPDLNILAALDAPPPKGERLEFTYDQCDHKMINPKDSGGNVEKWLVEVETIMKKSLALSIDLATDEFFKIERRQWLRNWPGQTILTVNQITWVMAMEAAIENGGGPAIAAVLSQRVEELLDVVDTVRGDIPKLLRGTLGGLVVMDVHNRDITEWLSKTSINTVSEFDWQAQLRYYWDNDGVSSQTGKPETIPCRMINAMILYAYEYMGNCGRLVITPLTDRCYRTLMGAIHLNLGGAPEGPAGTGKTETTKDLGKAIAIQCVVTNCSDGLDYKAMAKFFKGLAASGAWACFDEFNRIILEVLSVVAQQVLTIQQAKARKAERFMFEGTDLPLRMTCCPFITMNPGYAGRAELPDNLKVLFRTVAMMVPDYAMIGEIILYSMGYTDAKAMAVKIVTTYKLCSEQLSAQSHYDYGMRAVIAVLRASGNLKRSEGHLPEDILVLRAIIDVNAPKFLAPDVPLFNGITSDLFPGVVLPVPDRKAMQAKSGESCVERNLRLTDYFWGKIVQIYDMMVVRHGFMIVGAPFSGKTSAYRVLADALSKLHAEYPKDNRWTDVVPFVMNPKSVTMGQLYGCFDPVSHEWTDGVLAIQYRNAAQSKVGKPEDRKWVLLDGPVDAIWIENMNTVLDDNKKLCLMSGEIIAMSDVMSMIFEPMDLLVASPATVSRCGMVYMEPEQLGLRPLWESWVCGWTVGGYYQQKHKEDKGDEPPPFELKEEEQVHLTALYDWLVEPSMACLRRNCKEMSPTGDANLLTSLLGLLRCLLTAAIPGPHDADVEEGGSRQKQLECCFLFALFWSTGCTSDAAGRAKYSLFVREVMENVDVIDEKYQGVATALAVRKWVKPTYEDATQFQGSVECPPPDAGDLQDWCYDPRKGAWVNWVDTLEKFTIAEDAEFSTIMVPTGYTAQLSYMCQTLVTHGLRPLVCGPTGTGKSVSVVKCVTSDLDQSKYKPIQLGFSAKTSAHMTQDIIDGNLGKRRKGMFGPPMGTVGIIFVDDVNMPEVETYGAQPPIELLRQLVDCGGYYDLKEKSWVRIVDTVMACAMGPPGGGRNGTTPRFLRHFHLLCVDSFDDDTLTLIFSTIVKGYFKRGYSGDVSQQAGNVVQATMRTYREAMKGLLPTPSKSHYTFNLRDFSRVVQGVLLQEPSDQFQNKPSVMRLWTHEALRVFGDRLTDDTDRQWMCDHCSAMCKEVFKCDFQSEFDHIRPADETETGYGTLRRLFWGDYMTPADEDERPYAEVPDLQQLQERTEEALSDFNSASKKPMELVMFMFAIEHVSRIARVLRMPGGNALLVGVGGSGRQSLSILATEMAGYQLFRIEITKSYGMTEWREDLKTVLIEAGAGDRPLVFLFSDTQISMESFVEDINNMLNAGEVPNIFPSDERVAICEKVRPFAKEQFGRAAGDMSPLQLYAYFIQRVKQYLHIILAFSPIGSAFRDRLRLFPSLVNCCAIDWFTAWPGDALLAVAEKFLKEVKLDDEVRPAIVDMCMTFHTNAHDLAAEFLSEQGRITYVTPTSYLELIVAFKLALAEQREKITAGKDRYQNGLKQLAGAEDNVATMQVELTDLQPVLAEAQVATDKLMEEIEAKLPGVREQEEVVGAEAAVAQKEADTVQIEVDSVQADLDEALPALESAVQALNTINDKDIDAVRKLSKPPATVKLVAEGVCVMLGEKPVKIPDPDDSSKKIMDYWAPSQKMMGDKGFIPRLKEYDKDNISPKIMKTIRTTYMPNEKFNAESAAKASSAAAGLCKWVLAMECYDRVAKVVAPKKEALEKTQAALAITMGELNKKKASLKVVQDDLAALQANLAGAEKKKKDLLDQVDLCGKKLVRAKQLIESLGGEKTKWGIFVEELDAAYINLTGDVLVSAGLMAYLGPFTSTFRMRQMATWIETCKKLSIPSSEKPTLINTLGDPVKIRQWNIEGLPTDDFSVENAITIFAARRWPLMIDPQGQANKWIRQMEAPNKLNVLKMSGEYMRNMESAIQFGFPVLLEDVGEVLDATLEPLLLKQIFKQGGVDCIRLGDATIEYSEMFRFYICTKLRNPHYVPEISVKVTLLNFMITPQGLQDQLLGVVVARERADLEEKKNELVLEGAENKRKLKEIEDQILEILSGEGNILENETAIVTLNQSKVTSDDIKAKQAVAEKTEVEIDNVRKGYTSVAYSTQVLFFCIACLENIEPVYSYSLDWFINLFVASIKNSEPASDVPTRLDNLYNHFIYSLYKNICRSLLEKDKLLFSFVLTIRILQGKNELDDAEWLFFLTGGVSLDNKHENPAEDWLATKLWNEICLLDDIPAFKGLREHVDRTPHQWRTLYDSTDPQEEPLPGRWDKLEGLKRLCILRCIRPDKVVLGVQKFVIAAMGEKFVRPPPFDLQACYDESSCVQPLVFVLAPGSDPMGSVLEAAEAIGREVGPISLGQGQGPVAEALIEKSRKEGSWVVLQNCHLAESFMTRFEEICDKLAEPRPHENFRLWCTTCPSPIFPTAVLQNGIKMAIEPPKGLRANLVGSYSAAPIANPGYLESNSKPEKFRKLCYSLCIFHALLQERRLYGPLGWNIPYGFNESDMLISLQQLFAFLEENEETPFKALKYCIGECNYGGRVTDGKDRITLNSIMERFFNEDVLETGYKMSDSGTYSIPAAETREQFLEVIEGLPLVAPPEIFGFHENANITKDTKETNAMFATCLLCEGGGGGGGSGDKDATIATTAGDIKEKLPAAYDMEQAAISYPVLWEQSMNTVLCQELARFNNLTNAMKKSLIDVEKAVRGIVVMSGPLEALGDSLVYGAIPAMWKAKSYPSFKPLAGYVTDLLERLNFLNEWLCEKPPSTYWISAFFFQHAFMTASKQNYSRAETIPIDAIGLQFEMLPSSSYAKPPALGVYVYGFFFEGARWDKKQKRILESEPKVLFTTAPLMWFQPKRTVQIRHPPSYLCPVYKTGDRRGILATTGHSTNFILDINVPSRAEINVTAPSRRRHDIGEARFLESWRWVVFFSNLSCFRARRGPDHESTGERSRIRAVRRWGAAGGLPASRRRRWCVLGRLSRAVGG</sequence>
<keyword evidence="6" id="KW-0547">Nucleotide-binding</keyword>
<dbReference type="InterPro" id="IPR043160">
    <property type="entry name" value="Dynein_C_barrel"/>
</dbReference>
<dbReference type="FunFam" id="1.10.287.2620:FF:000001">
    <property type="entry name" value="Cytoplasmic dynein heavy chain 1"/>
    <property type="match status" value="1"/>
</dbReference>
<feature type="domain" description="Dynein heavy chain coiled coil stalk" evidence="19">
    <location>
        <begin position="3024"/>
        <end position="3368"/>
    </location>
</feature>
<evidence type="ECO:0000256" key="5">
    <source>
        <dbReference type="ARBA" id="ARBA00022737"/>
    </source>
</evidence>
<keyword evidence="10" id="KW-0969">Cilium</keyword>
<feature type="domain" description="Dynein heavy chain linker" evidence="17">
    <location>
        <begin position="1136"/>
        <end position="1551"/>
    </location>
</feature>
<dbReference type="FunFam" id="1.10.8.720:FF:000001">
    <property type="entry name" value="dynein heavy chain 7, axonemal"/>
    <property type="match status" value="1"/>
</dbReference>
<dbReference type="Pfam" id="PF03028">
    <property type="entry name" value="Dynein_heavy"/>
    <property type="match status" value="1"/>
</dbReference>
<evidence type="ECO:0000256" key="9">
    <source>
        <dbReference type="ARBA" id="ARBA00023054"/>
    </source>
</evidence>
<keyword evidence="11" id="KW-0505">Motor protein</keyword>
<dbReference type="Gene3D" id="1.20.1270.280">
    <property type="match status" value="1"/>
</dbReference>
<keyword evidence="9 14" id="KW-0175">Coiled coil</keyword>
<dbReference type="FunFam" id="1.20.140.100:FF:000004">
    <property type="entry name" value="Dynein axonemal heavy chain 6"/>
    <property type="match status" value="1"/>
</dbReference>
<reference evidence="26" key="1">
    <citation type="submission" date="2021-11" db="EMBL/GenBank/DDBJ databases">
        <authorList>
            <consortium name="Genoscope - CEA"/>
            <person name="William W."/>
        </authorList>
    </citation>
    <scope>NUCLEOTIDE SEQUENCE</scope>
</reference>
<feature type="region of interest" description="Disordered" evidence="15">
    <location>
        <begin position="648"/>
        <end position="669"/>
    </location>
</feature>
<evidence type="ECO:0000256" key="6">
    <source>
        <dbReference type="ARBA" id="ARBA00022741"/>
    </source>
</evidence>
<dbReference type="Pfam" id="PF08393">
    <property type="entry name" value="DHC_N2"/>
    <property type="match status" value="1"/>
</dbReference>
<dbReference type="InterPro" id="IPR026983">
    <property type="entry name" value="DHC"/>
</dbReference>
<dbReference type="InterPro" id="IPR013602">
    <property type="entry name" value="Dynein_heavy_linker"/>
</dbReference>
<keyword evidence="8" id="KW-0243">Dynein</keyword>
<feature type="non-terminal residue" evidence="26">
    <location>
        <position position="4521"/>
    </location>
</feature>
<dbReference type="InterPro" id="IPR027417">
    <property type="entry name" value="P-loop_NTPase"/>
</dbReference>
<evidence type="ECO:0000256" key="4">
    <source>
        <dbReference type="ARBA" id="ARBA00022701"/>
    </source>
</evidence>
<dbReference type="InterPro" id="IPR024743">
    <property type="entry name" value="Dynein_HC_stalk"/>
</dbReference>
<keyword evidence="27" id="KW-1185">Reference proteome</keyword>
<protein>
    <submittedName>
        <fullName evidence="26">Uncharacterized protein</fullName>
    </submittedName>
</protein>
<dbReference type="GO" id="GO:0051959">
    <property type="term" value="F:dynein light intermediate chain binding"/>
    <property type="evidence" value="ECO:0007669"/>
    <property type="project" value="InterPro"/>
</dbReference>
<accession>A0A8J2X291</accession>
<dbReference type="GO" id="GO:0005524">
    <property type="term" value="F:ATP binding"/>
    <property type="evidence" value="ECO:0007669"/>
    <property type="project" value="UniProtKB-KW"/>
</dbReference>
<evidence type="ECO:0000256" key="2">
    <source>
        <dbReference type="ARBA" id="ARBA00008887"/>
    </source>
</evidence>
<dbReference type="FunFam" id="1.10.8.1220:FF:000001">
    <property type="entry name" value="Dynein axonemal heavy chain 5"/>
    <property type="match status" value="1"/>
</dbReference>
<dbReference type="FunFam" id="1.20.58.1120:FF:000001">
    <property type="entry name" value="dynein heavy chain 2, axonemal"/>
    <property type="match status" value="1"/>
</dbReference>
<dbReference type="FunFam" id="1.10.8.710:FF:000004">
    <property type="entry name" value="Dynein axonemal heavy chain 6"/>
    <property type="match status" value="1"/>
</dbReference>
<dbReference type="FunFam" id="3.40.50.300:FF:000353">
    <property type="entry name" value="Dynein axonemal heavy chain 1"/>
    <property type="match status" value="1"/>
</dbReference>
<evidence type="ECO:0000259" key="24">
    <source>
        <dbReference type="Pfam" id="PF18199"/>
    </source>
</evidence>
<dbReference type="GO" id="GO:0005930">
    <property type="term" value="C:axoneme"/>
    <property type="evidence" value="ECO:0007669"/>
    <property type="project" value="UniProtKB-SubCell"/>
</dbReference>
<evidence type="ECO:0000256" key="1">
    <source>
        <dbReference type="ARBA" id="ARBA00004430"/>
    </source>
</evidence>
<dbReference type="GO" id="GO:0030286">
    <property type="term" value="C:dynein complex"/>
    <property type="evidence" value="ECO:0007669"/>
    <property type="project" value="UniProtKB-KW"/>
</dbReference>
<dbReference type="Pfam" id="PF12777">
    <property type="entry name" value="MT"/>
    <property type="match status" value="1"/>
</dbReference>
<dbReference type="FunFam" id="1.20.1270.280:FF:000001">
    <property type="entry name" value="dynein heavy chain 7, axonemal"/>
    <property type="match status" value="1"/>
</dbReference>
<keyword evidence="3" id="KW-0963">Cytoplasm</keyword>
<evidence type="ECO:0000256" key="8">
    <source>
        <dbReference type="ARBA" id="ARBA00023017"/>
    </source>
</evidence>
<dbReference type="Gene3D" id="6.10.140.1060">
    <property type="match status" value="1"/>
</dbReference>
<dbReference type="SUPFAM" id="SSF52540">
    <property type="entry name" value="P-loop containing nucleoside triphosphate hydrolases"/>
    <property type="match status" value="4"/>
</dbReference>
<feature type="region of interest" description="Disordered" evidence="15">
    <location>
        <begin position="288"/>
        <end position="307"/>
    </location>
</feature>
<dbReference type="Pfam" id="PF12774">
    <property type="entry name" value="AAA_6"/>
    <property type="match status" value="1"/>
</dbReference>
<dbReference type="GO" id="GO:0008569">
    <property type="term" value="F:minus-end-directed microtubule motor activity"/>
    <property type="evidence" value="ECO:0007669"/>
    <property type="project" value="InterPro"/>
</dbReference>
<dbReference type="FunFam" id="3.40.50.300:FF:000044">
    <property type="entry name" value="Dynein heavy chain 5, axonemal"/>
    <property type="match status" value="1"/>
</dbReference>
<dbReference type="Gene3D" id="3.20.180.20">
    <property type="entry name" value="Dynein heavy chain, N-terminal domain 2"/>
    <property type="match status" value="1"/>
</dbReference>
<evidence type="ECO:0000256" key="7">
    <source>
        <dbReference type="ARBA" id="ARBA00022840"/>
    </source>
</evidence>
<keyword evidence="5" id="KW-0677">Repeat</keyword>
<keyword evidence="4" id="KW-0493">Microtubule</keyword>
<keyword evidence="7" id="KW-0067">ATP-binding</keyword>
<evidence type="ECO:0000259" key="16">
    <source>
        <dbReference type="Pfam" id="PF03028"/>
    </source>
</evidence>
<dbReference type="Gene3D" id="1.20.920.20">
    <property type="match status" value="1"/>
</dbReference>
<dbReference type="FunFam" id="3.10.490.20:FF:000009">
    <property type="entry name" value="Dynein heavy chain 4"/>
    <property type="match status" value="1"/>
</dbReference>
<dbReference type="Pfam" id="PF22597">
    <property type="entry name" value="DYN_lid"/>
    <property type="match status" value="1"/>
</dbReference>
<evidence type="ECO:0000259" key="23">
    <source>
        <dbReference type="Pfam" id="PF18198"/>
    </source>
</evidence>
<evidence type="ECO:0000259" key="17">
    <source>
        <dbReference type="Pfam" id="PF08393"/>
    </source>
</evidence>
<dbReference type="EMBL" id="CAKKNE010000003">
    <property type="protein sequence ID" value="CAH0371366.1"/>
    <property type="molecule type" value="Genomic_DNA"/>
</dbReference>
<dbReference type="InterPro" id="IPR041228">
    <property type="entry name" value="Dynein_C"/>
</dbReference>
<feature type="domain" description="Dynein heavy chain AAA lid" evidence="23">
    <location>
        <begin position="4007"/>
        <end position="4145"/>
    </location>
</feature>
<evidence type="ECO:0000259" key="21">
    <source>
        <dbReference type="Pfam" id="PF12781"/>
    </source>
</evidence>
<dbReference type="FunFam" id="3.40.50.300:FF:000223">
    <property type="entry name" value="Dynein heavy chain 3, axonemal"/>
    <property type="match status" value="1"/>
</dbReference>
<evidence type="ECO:0000256" key="3">
    <source>
        <dbReference type="ARBA" id="ARBA00022490"/>
    </source>
</evidence>
<dbReference type="Gene3D" id="1.10.8.1220">
    <property type="match status" value="1"/>
</dbReference>
<evidence type="ECO:0000313" key="27">
    <source>
        <dbReference type="Proteomes" id="UP000789595"/>
    </source>
</evidence>
<feature type="domain" description="Dynein heavy chain C-terminal" evidence="24">
    <location>
        <begin position="4151"/>
        <end position="4436"/>
    </location>
</feature>
<feature type="coiled-coil region" evidence="14">
    <location>
        <begin position="3268"/>
        <end position="3302"/>
    </location>
</feature>
<dbReference type="GO" id="GO:0005874">
    <property type="term" value="C:microtubule"/>
    <property type="evidence" value="ECO:0007669"/>
    <property type="project" value="UniProtKB-KW"/>
</dbReference>
<feature type="domain" description="Dynein heavy chain AAA 5 extension" evidence="22">
    <location>
        <begin position="2209"/>
        <end position="2368"/>
    </location>
</feature>
<dbReference type="InterPro" id="IPR035699">
    <property type="entry name" value="AAA_6"/>
</dbReference>
<dbReference type="GO" id="GO:0003341">
    <property type="term" value="P:cilium movement"/>
    <property type="evidence" value="ECO:0007669"/>
    <property type="project" value="UniProtKB-ARBA"/>
</dbReference>
<feature type="domain" description="Dynein heavy chain ATP-binding dynein motor region" evidence="21">
    <location>
        <begin position="3398"/>
        <end position="3617"/>
    </location>
</feature>
<dbReference type="InterPro" id="IPR041658">
    <property type="entry name" value="AAA_lid_11"/>
</dbReference>
<evidence type="ECO:0000259" key="19">
    <source>
        <dbReference type="Pfam" id="PF12777"/>
    </source>
</evidence>
<feature type="region of interest" description="Disordered" evidence="15">
    <location>
        <begin position="247"/>
        <end position="276"/>
    </location>
</feature>
<name>A0A8J2X291_9STRA</name>
<dbReference type="Gene3D" id="3.10.490.20">
    <property type="match status" value="1"/>
</dbReference>
<feature type="compositionally biased region" description="Basic and acidic residues" evidence="15">
    <location>
        <begin position="651"/>
        <end position="661"/>
    </location>
</feature>
<feature type="domain" description="Dynein 2 heavy chain 1 cytoplasmic ATPase lid" evidence="25">
    <location>
        <begin position="2579"/>
        <end position="2662"/>
    </location>
</feature>
<dbReference type="Gene3D" id="1.20.140.100">
    <property type="entry name" value="Dynein heavy chain, N-terminal domain 2"/>
    <property type="match status" value="1"/>
</dbReference>
<dbReference type="InterPro" id="IPR035706">
    <property type="entry name" value="AAA_9"/>
</dbReference>
<dbReference type="Pfam" id="PF18199">
    <property type="entry name" value="Dynein_C"/>
    <property type="match status" value="1"/>
</dbReference>
<dbReference type="Pfam" id="PF18198">
    <property type="entry name" value="AAA_lid_11"/>
    <property type="match status" value="1"/>
</dbReference>
<evidence type="ECO:0000259" key="22">
    <source>
        <dbReference type="Pfam" id="PF17852"/>
    </source>
</evidence>
<dbReference type="InterPro" id="IPR042222">
    <property type="entry name" value="Dynein_2_N"/>
</dbReference>
<keyword evidence="13" id="KW-0966">Cell projection</keyword>